<keyword evidence="4" id="KW-0689">Ribosomal protein</keyword>
<accession>A0AAN7D8P7</accession>
<organism evidence="4 5">
    <name type="scientific">Mucor velutinosus</name>
    <dbReference type="NCBI Taxonomy" id="708070"/>
    <lineage>
        <taxon>Eukaryota</taxon>
        <taxon>Fungi</taxon>
        <taxon>Fungi incertae sedis</taxon>
        <taxon>Mucoromycota</taxon>
        <taxon>Mucoromycotina</taxon>
        <taxon>Mucoromycetes</taxon>
        <taxon>Mucorales</taxon>
        <taxon>Mucorineae</taxon>
        <taxon>Mucoraceae</taxon>
        <taxon>Mucor</taxon>
    </lineage>
</organism>
<keyword evidence="1" id="KW-0328">Glycosyltransferase</keyword>
<keyword evidence="3" id="KW-0812">Transmembrane</keyword>
<keyword evidence="2" id="KW-0808">Transferase</keyword>
<reference evidence="4 5" key="1">
    <citation type="submission" date="2022-11" db="EMBL/GenBank/DDBJ databases">
        <title>Mucor velutinosus strain NIH1002 WGS.</title>
        <authorList>
            <person name="Subramanian P."/>
            <person name="Mullikin J.C."/>
            <person name="Segre J.A."/>
            <person name="Zelazny A.M."/>
        </authorList>
    </citation>
    <scope>NUCLEOTIDE SEQUENCE [LARGE SCALE GENOMIC DNA]</scope>
    <source>
        <strain evidence="4 5">NIH1002</strain>
    </source>
</reference>
<evidence type="ECO:0000313" key="4">
    <source>
        <dbReference type="EMBL" id="KAK4510985.1"/>
    </source>
</evidence>
<proteinExistence type="predicted"/>
<comment type="caution">
    <text evidence="4">The sequence shown here is derived from an EMBL/GenBank/DDBJ whole genome shotgun (WGS) entry which is preliminary data.</text>
</comment>
<dbReference type="RefSeq" id="XP_064677651.1">
    <property type="nucleotide sequence ID" value="XM_064831371.1"/>
</dbReference>
<dbReference type="AlphaFoldDB" id="A0AAN7D8P7"/>
<dbReference type="Gene3D" id="3.40.50.2000">
    <property type="entry name" value="Glycogen Phosphorylase B"/>
    <property type="match status" value="1"/>
</dbReference>
<dbReference type="PANTHER" id="PTHR48043">
    <property type="entry name" value="EG:EG0003.4 PROTEIN-RELATED"/>
    <property type="match status" value="1"/>
</dbReference>
<dbReference type="Proteomes" id="UP001304243">
    <property type="component" value="Unassembled WGS sequence"/>
</dbReference>
<keyword evidence="4" id="KW-0687">Ribonucleoprotein</keyword>
<sequence length="175" mass="19825">MHPFVSVFITYGGAGSFYEGLYAGKRLAVFPFFGDQFPNAHNVEHNAFGVYLNHEFNQEQMNEKIQLVGADIDGVFQKNVNRYKALIQIHSRHGRIRAANLVEEVLFVNKYGQLPYRYEASRQMSFIKAHNLDLYAAAAVMAISFIFLAAFVLKAMLLNLISALKNPFTTKQKAI</sequence>
<dbReference type="SUPFAM" id="SSF53756">
    <property type="entry name" value="UDP-Glycosyltransferase/glycogen phosphorylase"/>
    <property type="match status" value="1"/>
</dbReference>
<name>A0AAN7D8P7_9FUNG</name>
<protein>
    <submittedName>
        <fullName evidence="4">60S ribosomal protein L18-B</fullName>
    </submittedName>
</protein>
<keyword evidence="3" id="KW-0472">Membrane</keyword>
<dbReference type="GO" id="GO:0005840">
    <property type="term" value="C:ribosome"/>
    <property type="evidence" value="ECO:0007669"/>
    <property type="project" value="UniProtKB-KW"/>
</dbReference>
<dbReference type="PANTHER" id="PTHR48043:SF145">
    <property type="entry name" value="FI06409P-RELATED"/>
    <property type="match status" value="1"/>
</dbReference>
<dbReference type="InterPro" id="IPR050271">
    <property type="entry name" value="UDP-glycosyltransferase"/>
</dbReference>
<dbReference type="GO" id="GO:0008194">
    <property type="term" value="F:UDP-glycosyltransferase activity"/>
    <property type="evidence" value="ECO:0007669"/>
    <property type="project" value="InterPro"/>
</dbReference>
<evidence type="ECO:0000256" key="1">
    <source>
        <dbReference type="ARBA" id="ARBA00022676"/>
    </source>
</evidence>
<dbReference type="Pfam" id="PF00201">
    <property type="entry name" value="UDPGT"/>
    <property type="match status" value="1"/>
</dbReference>
<evidence type="ECO:0000313" key="5">
    <source>
        <dbReference type="Proteomes" id="UP001304243"/>
    </source>
</evidence>
<evidence type="ECO:0000256" key="2">
    <source>
        <dbReference type="ARBA" id="ARBA00022679"/>
    </source>
</evidence>
<gene>
    <name evidence="4" type="ORF">ATC70_012189</name>
</gene>
<feature type="transmembrane region" description="Helical" evidence="3">
    <location>
        <begin position="132"/>
        <end position="153"/>
    </location>
</feature>
<evidence type="ECO:0000256" key="3">
    <source>
        <dbReference type="SAM" id="Phobius"/>
    </source>
</evidence>
<dbReference type="GeneID" id="89955875"/>
<dbReference type="InterPro" id="IPR002213">
    <property type="entry name" value="UDP_glucos_trans"/>
</dbReference>
<keyword evidence="5" id="KW-1185">Reference proteome</keyword>
<dbReference type="EMBL" id="JASEJX010000030">
    <property type="protein sequence ID" value="KAK4510985.1"/>
    <property type="molecule type" value="Genomic_DNA"/>
</dbReference>
<keyword evidence="3" id="KW-1133">Transmembrane helix</keyword>